<name>A0AAE1QNV2_9SOLA</name>
<accession>A0AAE1QNV2</accession>
<dbReference type="InterPro" id="IPR029063">
    <property type="entry name" value="SAM-dependent_MTases_sf"/>
</dbReference>
<evidence type="ECO:0000256" key="5">
    <source>
        <dbReference type="ARBA" id="ARBA00049303"/>
    </source>
</evidence>
<dbReference type="InterPro" id="IPR025799">
    <property type="entry name" value="Arg_MeTrfase"/>
</dbReference>
<evidence type="ECO:0000256" key="4">
    <source>
        <dbReference type="ARBA" id="ARBA00022691"/>
    </source>
</evidence>
<dbReference type="Gene3D" id="3.40.50.150">
    <property type="entry name" value="Vaccinia Virus protein VP39"/>
    <property type="match status" value="1"/>
</dbReference>
<feature type="domain" description="Methyltransferase" evidence="7">
    <location>
        <begin position="96"/>
        <end position="195"/>
    </location>
</feature>
<evidence type="ECO:0000313" key="10">
    <source>
        <dbReference type="Proteomes" id="UP001291623"/>
    </source>
</evidence>
<evidence type="ECO:0000259" key="8">
    <source>
        <dbReference type="Pfam" id="PF22528"/>
    </source>
</evidence>
<evidence type="ECO:0000256" key="1">
    <source>
        <dbReference type="ARBA" id="ARBA00011925"/>
    </source>
</evidence>
<organism evidence="9 10">
    <name type="scientific">Anisodus tanguticus</name>
    <dbReference type="NCBI Taxonomy" id="243964"/>
    <lineage>
        <taxon>Eukaryota</taxon>
        <taxon>Viridiplantae</taxon>
        <taxon>Streptophyta</taxon>
        <taxon>Embryophyta</taxon>
        <taxon>Tracheophyta</taxon>
        <taxon>Spermatophyta</taxon>
        <taxon>Magnoliopsida</taxon>
        <taxon>eudicotyledons</taxon>
        <taxon>Gunneridae</taxon>
        <taxon>Pentapetalae</taxon>
        <taxon>asterids</taxon>
        <taxon>lamiids</taxon>
        <taxon>Solanales</taxon>
        <taxon>Solanaceae</taxon>
        <taxon>Solanoideae</taxon>
        <taxon>Hyoscyameae</taxon>
        <taxon>Anisodus</taxon>
    </lineage>
</organism>
<dbReference type="AlphaFoldDB" id="A0AAE1QNV2"/>
<dbReference type="CDD" id="cd02440">
    <property type="entry name" value="AdoMet_MTases"/>
    <property type="match status" value="1"/>
</dbReference>
<proteinExistence type="predicted"/>
<dbReference type="InterPro" id="IPR041698">
    <property type="entry name" value="Methyltransf_25"/>
</dbReference>
<keyword evidence="3 6" id="KW-0808">Transferase</keyword>
<evidence type="ECO:0000313" key="9">
    <source>
        <dbReference type="EMBL" id="KAK4336853.1"/>
    </source>
</evidence>
<dbReference type="GO" id="GO:0005634">
    <property type="term" value="C:nucleus"/>
    <property type="evidence" value="ECO:0007669"/>
    <property type="project" value="TreeGrafter"/>
</dbReference>
<dbReference type="Gene3D" id="2.70.160.11">
    <property type="entry name" value="Hnrnp arginine n-methyltransferase1"/>
    <property type="match status" value="1"/>
</dbReference>
<dbReference type="GO" id="GO:0035241">
    <property type="term" value="F:protein-arginine omega-N monomethyltransferase activity"/>
    <property type="evidence" value="ECO:0007669"/>
    <property type="project" value="TreeGrafter"/>
</dbReference>
<evidence type="ECO:0000256" key="6">
    <source>
        <dbReference type="PROSITE-ProRule" id="PRU01015"/>
    </source>
</evidence>
<comment type="catalytic activity">
    <reaction evidence="5">
        <text>L-arginyl-[protein] + S-adenosyl-L-methionine = N(omega)-methyl-L-arginyl-[protein] + S-adenosyl-L-homocysteine + H(+)</text>
        <dbReference type="Rhea" id="RHEA:48100"/>
        <dbReference type="Rhea" id="RHEA-COMP:10532"/>
        <dbReference type="Rhea" id="RHEA-COMP:11990"/>
        <dbReference type="ChEBI" id="CHEBI:15378"/>
        <dbReference type="ChEBI" id="CHEBI:29965"/>
        <dbReference type="ChEBI" id="CHEBI:57856"/>
        <dbReference type="ChEBI" id="CHEBI:59789"/>
        <dbReference type="ChEBI" id="CHEBI:65280"/>
    </reaction>
    <physiologicalReaction direction="left-to-right" evidence="5">
        <dbReference type="Rhea" id="RHEA:48101"/>
    </physiologicalReaction>
</comment>
<dbReference type="Pfam" id="PF22528">
    <property type="entry name" value="PRMT_C"/>
    <property type="match status" value="1"/>
</dbReference>
<dbReference type="FunFam" id="2.70.160.11:FF:000001">
    <property type="entry name" value="Blast:Protein arginine N-methyltransferase 1"/>
    <property type="match status" value="1"/>
</dbReference>
<dbReference type="Proteomes" id="UP001291623">
    <property type="component" value="Unassembled WGS sequence"/>
</dbReference>
<reference evidence="9" key="1">
    <citation type="submission" date="2023-12" db="EMBL/GenBank/DDBJ databases">
        <title>Genome assembly of Anisodus tanguticus.</title>
        <authorList>
            <person name="Wang Y.-J."/>
        </authorList>
    </citation>
    <scope>NUCLEOTIDE SEQUENCE</scope>
    <source>
        <strain evidence="9">KB-2021</strain>
        <tissue evidence="9">Leaf</tissue>
    </source>
</reference>
<sequence length="377" mass="43417">MDECNSCVNCKNDLDLNLCKNCVQKEFSKISNSNSLNGNDNENKNSNLMDMTSKDYYFDSYAHFGIHEEMLKDKVRTITYRNSMLHNKHLFKNKVVLDIGCGTGILSMFAAQAGASKVIAIECSGIVELAEKIIHTNNFQDIITLVKGRVEDITLPDGITKVDIIISEWMGYCLFYESMLNTVLFARDKWLKPDGIIFPDKASLYITTIEDRQYKEEKIDWWNNVYGFNMSCIKDVAIKEPLVGYVEADQIVTDSKSLIDIDLYTVKPGDLSFERSFNLTCKRDDYVQAFLTYFTVNFSKCCKNIGFSTSPKAKLTHWKQTVFYIDEPITCKRNEKVKGVFSMCPNDSNQRDLDFSIYLDFQGEYSQLSRTFTYKMR</sequence>
<keyword evidence="2 6" id="KW-0489">Methyltransferase</keyword>
<keyword evidence="10" id="KW-1185">Reference proteome</keyword>
<feature type="domain" description="Protein arginine N-methyltransferase" evidence="8">
    <location>
        <begin position="200"/>
        <end position="363"/>
    </location>
</feature>
<dbReference type="SUPFAM" id="SSF53335">
    <property type="entry name" value="S-adenosyl-L-methionine-dependent methyltransferases"/>
    <property type="match status" value="1"/>
</dbReference>
<dbReference type="GO" id="GO:0035242">
    <property type="term" value="F:protein-arginine omega-N asymmetric methyltransferase activity"/>
    <property type="evidence" value="ECO:0007669"/>
    <property type="project" value="UniProtKB-EC"/>
</dbReference>
<dbReference type="GO" id="GO:0042054">
    <property type="term" value="F:histone methyltransferase activity"/>
    <property type="evidence" value="ECO:0007669"/>
    <property type="project" value="TreeGrafter"/>
</dbReference>
<dbReference type="PANTHER" id="PTHR11006">
    <property type="entry name" value="PROTEIN ARGININE N-METHYLTRANSFERASE"/>
    <property type="match status" value="1"/>
</dbReference>
<dbReference type="EC" id="2.1.1.319" evidence="1"/>
<dbReference type="InterPro" id="IPR055135">
    <property type="entry name" value="PRMT_dom"/>
</dbReference>
<dbReference type="Pfam" id="PF13649">
    <property type="entry name" value="Methyltransf_25"/>
    <property type="match status" value="1"/>
</dbReference>
<dbReference type="FunFam" id="3.40.50.150:FF:000003">
    <property type="entry name" value="Blast:Protein arginine N-methyltransferase 1"/>
    <property type="match status" value="1"/>
</dbReference>
<evidence type="ECO:0000259" key="7">
    <source>
        <dbReference type="Pfam" id="PF13649"/>
    </source>
</evidence>
<keyword evidence="4 6" id="KW-0949">S-adenosyl-L-methionine</keyword>
<dbReference type="PANTHER" id="PTHR11006:SF124">
    <property type="entry name" value="ARGININE METHYLTRANSFERASE 1-RELATED"/>
    <property type="match status" value="1"/>
</dbReference>
<evidence type="ECO:0000256" key="3">
    <source>
        <dbReference type="ARBA" id="ARBA00022679"/>
    </source>
</evidence>
<protein>
    <recommendedName>
        <fullName evidence="1">type I protein arginine methyltransferase</fullName>
        <ecNumber evidence="1">2.1.1.319</ecNumber>
    </recommendedName>
</protein>
<dbReference type="EMBL" id="JAVYJV010000083">
    <property type="protein sequence ID" value="KAK4336853.1"/>
    <property type="molecule type" value="Genomic_DNA"/>
</dbReference>
<evidence type="ECO:0000256" key="2">
    <source>
        <dbReference type="ARBA" id="ARBA00022603"/>
    </source>
</evidence>
<dbReference type="PROSITE" id="PS51678">
    <property type="entry name" value="SAM_MT_PRMT"/>
    <property type="match status" value="1"/>
</dbReference>
<gene>
    <name evidence="9" type="ORF">RND71_043402</name>
</gene>
<comment type="caution">
    <text evidence="9">The sequence shown here is derived from an EMBL/GenBank/DDBJ whole genome shotgun (WGS) entry which is preliminary data.</text>
</comment>
<dbReference type="GO" id="GO:0032259">
    <property type="term" value="P:methylation"/>
    <property type="evidence" value="ECO:0007669"/>
    <property type="project" value="UniProtKB-KW"/>
</dbReference>